<dbReference type="InterPro" id="IPR000209">
    <property type="entry name" value="Peptidase_S8/S53_dom"/>
</dbReference>
<evidence type="ECO:0000256" key="1">
    <source>
        <dbReference type="ARBA" id="ARBA00011073"/>
    </source>
</evidence>
<keyword evidence="3 5" id="KW-0378">Hydrolase</keyword>
<evidence type="ECO:0000256" key="7">
    <source>
        <dbReference type="SAM" id="SignalP"/>
    </source>
</evidence>
<keyword evidence="2 5" id="KW-0645">Protease</keyword>
<dbReference type="GO" id="GO:0006508">
    <property type="term" value="P:proteolysis"/>
    <property type="evidence" value="ECO:0007669"/>
    <property type="project" value="UniProtKB-KW"/>
</dbReference>
<gene>
    <name evidence="9" type="ORF">DES52_103185</name>
</gene>
<evidence type="ECO:0000256" key="3">
    <source>
        <dbReference type="ARBA" id="ARBA00022801"/>
    </source>
</evidence>
<dbReference type="PROSITE" id="PS00138">
    <property type="entry name" value="SUBTILASE_SER"/>
    <property type="match status" value="1"/>
</dbReference>
<dbReference type="InterPro" id="IPR034176">
    <property type="entry name" value="Peptidases_S8_13"/>
</dbReference>
<feature type="signal peptide" evidence="7">
    <location>
        <begin position="1"/>
        <end position="20"/>
    </location>
</feature>
<dbReference type="InterPro" id="IPR022398">
    <property type="entry name" value="Peptidase_S8_His-AS"/>
</dbReference>
<dbReference type="InterPro" id="IPR036852">
    <property type="entry name" value="Peptidase_S8/S53_dom_sf"/>
</dbReference>
<dbReference type="GO" id="GO:0004252">
    <property type="term" value="F:serine-type endopeptidase activity"/>
    <property type="evidence" value="ECO:0007669"/>
    <property type="project" value="UniProtKB-UniRule"/>
</dbReference>
<feature type="domain" description="Peptidase S8/S53" evidence="8">
    <location>
        <begin position="178"/>
        <end position="467"/>
    </location>
</feature>
<evidence type="ECO:0000256" key="2">
    <source>
        <dbReference type="ARBA" id="ARBA00022670"/>
    </source>
</evidence>
<comment type="similarity">
    <text evidence="1 5 6">Belongs to the peptidase S8 family.</text>
</comment>
<evidence type="ECO:0000256" key="6">
    <source>
        <dbReference type="RuleBase" id="RU003355"/>
    </source>
</evidence>
<feature type="active site" description="Charge relay system" evidence="5">
    <location>
        <position position="417"/>
    </location>
</feature>
<keyword evidence="10" id="KW-1185">Reference proteome</keyword>
<organism evidence="9 10">
    <name type="scientific">Deinococcus yavapaiensis KR-236</name>
    <dbReference type="NCBI Taxonomy" id="694435"/>
    <lineage>
        <taxon>Bacteria</taxon>
        <taxon>Thermotogati</taxon>
        <taxon>Deinococcota</taxon>
        <taxon>Deinococci</taxon>
        <taxon>Deinococcales</taxon>
        <taxon>Deinococcaceae</taxon>
        <taxon>Deinococcus</taxon>
    </lineage>
</organism>
<proteinExistence type="inferred from homology"/>
<dbReference type="Gene3D" id="3.40.50.200">
    <property type="entry name" value="Peptidase S8/S53 domain"/>
    <property type="match status" value="1"/>
</dbReference>
<dbReference type="AlphaFoldDB" id="A0A318SF64"/>
<dbReference type="InterPro" id="IPR015500">
    <property type="entry name" value="Peptidase_S8_subtilisin-rel"/>
</dbReference>
<evidence type="ECO:0000313" key="9">
    <source>
        <dbReference type="EMBL" id="PYE55352.1"/>
    </source>
</evidence>
<dbReference type="InterPro" id="IPR023828">
    <property type="entry name" value="Peptidase_S8_Ser-AS"/>
</dbReference>
<dbReference type="PROSITE" id="PS51892">
    <property type="entry name" value="SUBTILASE"/>
    <property type="match status" value="1"/>
</dbReference>
<reference evidence="9 10" key="1">
    <citation type="submission" date="2018-06" db="EMBL/GenBank/DDBJ databases">
        <title>Genomic Encyclopedia of Type Strains, Phase IV (KMG-IV): sequencing the most valuable type-strain genomes for metagenomic binning, comparative biology and taxonomic classification.</title>
        <authorList>
            <person name="Goeker M."/>
        </authorList>
    </citation>
    <scope>NUCLEOTIDE SEQUENCE [LARGE SCALE GENOMIC DNA]</scope>
    <source>
        <strain evidence="9 10">DSM 18048</strain>
    </source>
</reference>
<feature type="active site" description="Charge relay system" evidence="5">
    <location>
        <position position="233"/>
    </location>
</feature>
<dbReference type="PRINTS" id="PR00723">
    <property type="entry name" value="SUBTILISIN"/>
</dbReference>
<feature type="active site" description="Charge relay system" evidence="5">
    <location>
        <position position="187"/>
    </location>
</feature>
<accession>A0A318SF64</accession>
<dbReference type="InterPro" id="IPR050131">
    <property type="entry name" value="Peptidase_S8_subtilisin-like"/>
</dbReference>
<dbReference type="PANTHER" id="PTHR43806">
    <property type="entry name" value="PEPTIDASE S8"/>
    <property type="match status" value="1"/>
</dbReference>
<evidence type="ECO:0000313" key="10">
    <source>
        <dbReference type="Proteomes" id="UP000248326"/>
    </source>
</evidence>
<evidence type="ECO:0000259" key="8">
    <source>
        <dbReference type="Pfam" id="PF00082"/>
    </source>
</evidence>
<keyword evidence="7" id="KW-0732">Signal</keyword>
<sequence length="611" mass="62835">MKNLKFALLAAFGASLLASCGDGATSAPIIERRVMSGVLSTPGATVASAQASLTRLDTRVRSQPWLQPHAKEVVPGEYLVKFKPSVSAQAATLNAAGVTLSRARRGAFGFTLYRASSDSLRAASQTNVVAALSARADVEGVVPNYVLHAYAVPSDPLHAVQWDQGMTRLEAAWNVTTGRSIPVAVVDTGIVDHPDLRAKLLPGFDFVADADNAGDWDGIDDDPTDEGNGSDYHGSHVAGIIAASTNNGEGIAGASWGAKIVPVRVLGASGGSLNDIMNGIAWAAGEDVDGAPLNPNPAKVINLSLGGTAPCEPPLQSAFDDLAANGVTVVVAAGNEDVDASTSFPANCANVITVGAVGPDGARAPYSNFGSYVDVMAPGGNMDLGINVGGKILPGGVYSTILDEDGEPVYAPYNGTSMAAPQVAGLVALLKSVQPNLTPSQIFARLKATSHSLSSAACGVTNGCGAGIVDAAAFLGGAAQPSPTPIPTPPTSALKTLVFALYLRDGRTLNDVDYNKSTWEEVSGDKLRSLYKVRDLQPGVYAAVAWQDLDGDLTIDDAEPIGMYPTTVNLTGGDRSNVDIDLEPFEAAAVSDLNVSLAKSAMRALLTRATP</sequence>
<dbReference type="SUPFAM" id="SSF52743">
    <property type="entry name" value="Subtilisin-like"/>
    <property type="match status" value="1"/>
</dbReference>
<dbReference type="PROSITE" id="PS51257">
    <property type="entry name" value="PROKAR_LIPOPROTEIN"/>
    <property type="match status" value="1"/>
</dbReference>
<dbReference type="EMBL" id="QJSX01000003">
    <property type="protein sequence ID" value="PYE55352.1"/>
    <property type="molecule type" value="Genomic_DNA"/>
</dbReference>
<dbReference type="Pfam" id="PF00082">
    <property type="entry name" value="Peptidase_S8"/>
    <property type="match status" value="1"/>
</dbReference>
<dbReference type="PANTHER" id="PTHR43806:SF11">
    <property type="entry name" value="CEREVISIN-RELATED"/>
    <property type="match status" value="1"/>
</dbReference>
<protein>
    <submittedName>
        <fullName evidence="9">Serine protease</fullName>
    </submittedName>
</protein>
<comment type="caution">
    <text evidence="9">The sequence shown here is derived from an EMBL/GenBank/DDBJ whole genome shotgun (WGS) entry which is preliminary data.</text>
</comment>
<feature type="chain" id="PRO_5016368004" evidence="7">
    <location>
        <begin position="21"/>
        <end position="611"/>
    </location>
</feature>
<dbReference type="PROSITE" id="PS00136">
    <property type="entry name" value="SUBTILASE_ASP"/>
    <property type="match status" value="1"/>
</dbReference>
<name>A0A318SF64_9DEIO</name>
<dbReference type="CDD" id="cd07496">
    <property type="entry name" value="Peptidases_S8_13"/>
    <property type="match status" value="1"/>
</dbReference>
<dbReference type="PROSITE" id="PS00137">
    <property type="entry name" value="SUBTILASE_HIS"/>
    <property type="match status" value="1"/>
</dbReference>
<dbReference type="InterPro" id="IPR023827">
    <property type="entry name" value="Peptidase_S8_Asp-AS"/>
</dbReference>
<dbReference type="RefSeq" id="WP_170130892.1">
    <property type="nucleotide sequence ID" value="NZ_QJSX01000003.1"/>
</dbReference>
<dbReference type="Proteomes" id="UP000248326">
    <property type="component" value="Unassembled WGS sequence"/>
</dbReference>
<evidence type="ECO:0000256" key="4">
    <source>
        <dbReference type="ARBA" id="ARBA00022825"/>
    </source>
</evidence>
<evidence type="ECO:0000256" key="5">
    <source>
        <dbReference type="PROSITE-ProRule" id="PRU01240"/>
    </source>
</evidence>
<keyword evidence="4 5" id="KW-0720">Serine protease</keyword>